<organism evidence="2">
    <name type="scientific">Chrysotila carterae</name>
    <name type="common">Marine alga</name>
    <name type="synonym">Syracosphaera carterae</name>
    <dbReference type="NCBI Taxonomy" id="13221"/>
    <lineage>
        <taxon>Eukaryota</taxon>
        <taxon>Haptista</taxon>
        <taxon>Haptophyta</taxon>
        <taxon>Prymnesiophyceae</taxon>
        <taxon>Isochrysidales</taxon>
        <taxon>Isochrysidaceae</taxon>
        <taxon>Chrysotila</taxon>
    </lineage>
</organism>
<accession>A0A7S4BSR4</accession>
<evidence type="ECO:0000313" key="2">
    <source>
        <dbReference type="EMBL" id="CAE0775671.1"/>
    </source>
</evidence>
<evidence type="ECO:0000256" key="1">
    <source>
        <dbReference type="SAM" id="Coils"/>
    </source>
</evidence>
<protein>
    <submittedName>
        <fullName evidence="2">Uncharacterized protein</fullName>
    </submittedName>
</protein>
<proteinExistence type="predicted"/>
<sequence>MLDDFRKELHLDISKSDFEAKGLRKNLEDMSVAMQELRNDLDDLSRSKTADVVVIGMEGSGKSSTVNRIIRTAARKLSASRGPPEVSSSLNLTGSNDDFCGKILFAEKELCDKIKAETRKIFHGRKGDIVPTGYGAGSMSAHQTTFHLSREADHGSLKLAMKYCAKQELMDVLAFAKDTVARPEGSEPTSPVPADWSLRLCRACAILGLDVGAYAMDPEPVLREYQATGGKFELPRSCDERLLGHERIFVIKHGSRDQQLEELADLLLLHTMDWSKVLKSRCEMKWRALSGGRHSLWALVESVEVIVPSETELRVVDAPGFNHNSDPFRQSIALAAVHSSAATLLMCFNHNRDTNGDVLKRVGTGVLTDFLNAKGLYRELGCLASVSALDWEAKDDLLNADEDGTTRQVIDELKSTREARKRNDRKQVKQALLGEAGANDAKNEARVNAAMKDAYQCHVVDVRGVFSNTKYTAFMDKQLLAQISMEKFVKELERNAQASREKQLMKRLSALLSGGLLPFYSLTRTIKKLTDFKLPEDAMYDDPERLFPPLKELEKIATETLVGADGSTGPFSDASINSAIKELRTQVLDPITEQCSSEKLKDAWRRPHILCDGRAHGYATPRSQALGKDLRTLKPERTLLPVLVVGPLATKGDVAMQTWLQERAPKLRQPIEMLTCIKASSELTSINASSERSKKDKSSSIKTISLIDLFTSKIEHISNRGDDELATCLRTLADVLRYEVGQARALLDAGFGKRWNTLRRKVALNFRTEMNAALRKRCIAQLQSASSPPAAPCALRERSSRSASPLFVTFAMFLPRKADDFAYMLVPYIAFRINSFPTAPRVIDLVSFVYIFTP</sequence>
<gene>
    <name evidence="2" type="ORF">PCAR00345_LOCUS28305</name>
</gene>
<dbReference type="EMBL" id="HBIZ01044240">
    <property type="protein sequence ID" value="CAE0775671.1"/>
    <property type="molecule type" value="Transcribed_RNA"/>
</dbReference>
<feature type="coiled-coil region" evidence="1">
    <location>
        <begin position="20"/>
        <end position="47"/>
    </location>
</feature>
<dbReference type="AlphaFoldDB" id="A0A7S4BSR4"/>
<keyword evidence="1" id="KW-0175">Coiled coil</keyword>
<reference evidence="2" key="1">
    <citation type="submission" date="2021-01" db="EMBL/GenBank/DDBJ databases">
        <authorList>
            <person name="Corre E."/>
            <person name="Pelletier E."/>
            <person name="Niang G."/>
            <person name="Scheremetjew M."/>
            <person name="Finn R."/>
            <person name="Kale V."/>
            <person name="Holt S."/>
            <person name="Cochrane G."/>
            <person name="Meng A."/>
            <person name="Brown T."/>
            <person name="Cohen L."/>
        </authorList>
    </citation>
    <scope>NUCLEOTIDE SEQUENCE</scope>
    <source>
        <strain evidence="2">CCMP645</strain>
    </source>
</reference>
<name>A0A7S4BSR4_CHRCT</name>